<dbReference type="Proteomes" id="UP000567179">
    <property type="component" value="Unassembled WGS sequence"/>
</dbReference>
<proteinExistence type="predicted"/>
<evidence type="ECO:0000313" key="2">
    <source>
        <dbReference type="EMBL" id="KAF5319400.1"/>
    </source>
</evidence>
<sequence length="77" mass="8461">MTAKGSPEHDSQFSPVLGLSTKELRARLLNYVAATNRLRAVFGNILVLDERAVDDEAAETESSDDDSDDEPEERQAP</sequence>
<name>A0A8H5B9S1_9AGAR</name>
<evidence type="ECO:0000256" key="1">
    <source>
        <dbReference type="SAM" id="MobiDB-lite"/>
    </source>
</evidence>
<feature type="region of interest" description="Disordered" evidence="1">
    <location>
        <begin position="52"/>
        <end position="77"/>
    </location>
</feature>
<reference evidence="2 3" key="1">
    <citation type="journal article" date="2020" name="ISME J.">
        <title>Uncovering the hidden diversity of litter-decomposition mechanisms in mushroom-forming fungi.</title>
        <authorList>
            <person name="Floudas D."/>
            <person name="Bentzer J."/>
            <person name="Ahren D."/>
            <person name="Johansson T."/>
            <person name="Persson P."/>
            <person name="Tunlid A."/>
        </authorList>
    </citation>
    <scope>NUCLEOTIDE SEQUENCE [LARGE SCALE GENOMIC DNA]</scope>
    <source>
        <strain evidence="2 3">CBS 101986</strain>
    </source>
</reference>
<organism evidence="2 3">
    <name type="scientific">Psilocybe cf. subviscida</name>
    <dbReference type="NCBI Taxonomy" id="2480587"/>
    <lineage>
        <taxon>Eukaryota</taxon>
        <taxon>Fungi</taxon>
        <taxon>Dikarya</taxon>
        <taxon>Basidiomycota</taxon>
        <taxon>Agaricomycotina</taxon>
        <taxon>Agaricomycetes</taxon>
        <taxon>Agaricomycetidae</taxon>
        <taxon>Agaricales</taxon>
        <taxon>Agaricineae</taxon>
        <taxon>Strophariaceae</taxon>
        <taxon>Psilocybe</taxon>
    </lineage>
</organism>
<dbReference type="EMBL" id="JAACJJ010000029">
    <property type="protein sequence ID" value="KAF5319400.1"/>
    <property type="molecule type" value="Genomic_DNA"/>
</dbReference>
<evidence type="ECO:0000313" key="3">
    <source>
        <dbReference type="Proteomes" id="UP000567179"/>
    </source>
</evidence>
<comment type="caution">
    <text evidence="2">The sequence shown here is derived from an EMBL/GenBank/DDBJ whole genome shotgun (WGS) entry which is preliminary data.</text>
</comment>
<dbReference type="OrthoDB" id="3267074at2759"/>
<accession>A0A8H5B9S1</accession>
<gene>
    <name evidence="2" type="ORF">D9619_008440</name>
</gene>
<keyword evidence="3" id="KW-1185">Reference proteome</keyword>
<dbReference type="AlphaFoldDB" id="A0A8H5B9S1"/>
<protein>
    <submittedName>
        <fullName evidence="2">Uncharacterized protein</fullName>
    </submittedName>
</protein>